<evidence type="ECO:0000313" key="4">
    <source>
        <dbReference type="EMBL" id="OAI09061.1"/>
    </source>
</evidence>
<comment type="caution">
    <text evidence="3">The sequence shown here is derived from an EMBL/GenBank/DDBJ whole genome shotgun (WGS) entry which is preliminary data.</text>
</comment>
<dbReference type="Proteomes" id="UP000077763">
    <property type="component" value="Unassembled WGS sequence"/>
</dbReference>
<feature type="domain" description="DUF2062" evidence="2">
    <location>
        <begin position="2"/>
        <end position="113"/>
    </location>
</feature>
<evidence type="ECO:0000256" key="1">
    <source>
        <dbReference type="SAM" id="Phobius"/>
    </source>
</evidence>
<dbReference type="AlphaFoldDB" id="A0A177M0K3"/>
<organism evidence="3 6">
    <name type="scientific">Methylomonas methanica</name>
    <dbReference type="NCBI Taxonomy" id="421"/>
    <lineage>
        <taxon>Bacteria</taxon>
        <taxon>Pseudomonadati</taxon>
        <taxon>Pseudomonadota</taxon>
        <taxon>Gammaproteobacteria</taxon>
        <taxon>Methylococcales</taxon>
        <taxon>Methylococcaceae</taxon>
        <taxon>Methylomonas</taxon>
    </lineage>
</organism>
<dbReference type="PANTHER" id="PTHR40547:SF1">
    <property type="entry name" value="SLL0298 PROTEIN"/>
    <property type="match status" value="1"/>
</dbReference>
<dbReference type="InterPro" id="IPR018639">
    <property type="entry name" value="DUF2062"/>
</dbReference>
<evidence type="ECO:0000313" key="5">
    <source>
        <dbReference type="Proteomes" id="UP000077763"/>
    </source>
</evidence>
<dbReference type="EMBL" id="LUUH01000013">
    <property type="protein sequence ID" value="OAI09061.1"/>
    <property type="molecule type" value="Genomic_DNA"/>
</dbReference>
<dbReference type="EMBL" id="LUUG01000103">
    <property type="protein sequence ID" value="OAH99246.1"/>
    <property type="molecule type" value="Genomic_DNA"/>
</dbReference>
<protein>
    <recommendedName>
        <fullName evidence="2">DUF2062 domain-containing protein</fullName>
    </recommendedName>
</protein>
<keyword evidence="1" id="KW-0472">Membrane</keyword>
<keyword evidence="1" id="KW-0812">Transmembrane</keyword>
<dbReference type="Proteomes" id="UP000078090">
    <property type="component" value="Unassembled WGS sequence"/>
</dbReference>
<evidence type="ECO:0000313" key="3">
    <source>
        <dbReference type="EMBL" id="OAH99246.1"/>
    </source>
</evidence>
<feature type="transmembrane region" description="Helical" evidence="1">
    <location>
        <begin position="83"/>
        <end position="106"/>
    </location>
</feature>
<dbReference type="PANTHER" id="PTHR40547">
    <property type="entry name" value="SLL0298 PROTEIN"/>
    <property type="match status" value="1"/>
</dbReference>
<dbReference type="Pfam" id="PF09835">
    <property type="entry name" value="DUF2062"/>
    <property type="match status" value="1"/>
</dbReference>
<evidence type="ECO:0000259" key="2">
    <source>
        <dbReference type="Pfam" id="PF09835"/>
    </source>
</evidence>
<gene>
    <name evidence="3" type="ORF">A1332_19920</name>
    <name evidence="4" type="ORF">A1353_05710</name>
</gene>
<proteinExistence type="predicted"/>
<accession>A0A177M0K3</accession>
<keyword evidence="1" id="KW-1133">Transmembrane helix</keyword>
<name>A0A177M0K3_METMH</name>
<reference evidence="3 6" key="2">
    <citation type="submission" date="2016-03" db="EMBL/GenBank/DDBJ databases">
        <authorList>
            <person name="Ploux O."/>
        </authorList>
    </citation>
    <scope>NUCLEOTIDE SEQUENCE [LARGE SCALE GENOMIC DNA]</scope>
    <source>
        <strain evidence="3 6">R-45363</strain>
        <strain evidence="4">R-45371</strain>
    </source>
</reference>
<reference evidence="5" key="1">
    <citation type="submission" date="2016-03" db="EMBL/GenBank/DDBJ databases">
        <authorList>
            <person name="Heylen K."/>
            <person name="De Vos P."/>
            <person name="Vekeman B."/>
        </authorList>
    </citation>
    <scope>NUCLEOTIDE SEQUENCE [LARGE SCALE GENOMIC DNA]</scope>
    <source>
        <strain evidence="5">R-45371</strain>
    </source>
</reference>
<evidence type="ECO:0000313" key="6">
    <source>
        <dbReference type="Proteomes" id="UP000078090"/>
    </source>
</evidence>
<sequence length="121" mass="14088">MITARILKASVIASLPWTWISNPLTTLPIWYVGYRLGIWIMPGKHKPLSHTEIQALMQNFDQMDWNQGVSLLTAEFWEALQPLWLGAVVMGLTMAVPSFILVYYFAKGLLHRRIRRRQKDY</sequence>